<dbReference type="Proteomes" id="UP000254174">
    <property type="component" value="Unassembled WGS sequence"/>
</dbReference>
<dbReference type="Gene3D" id="2.60.40.10">
    <property type="entry name" value="Immunoglobulins"/>
    <property type="match status" value="3"/>
</dbReference>
<name>A0A377DGL7_ECOLX</name>
<dbReference type="AlphaFoldDB" id="A0A377DGL7"/>
<proteinExistence type="predicted"/>
<evidence type="ECO:0000313" key="2">
    <source>
        <dbReference type="EMBL" id="STM20131.1"/>
    </source>
</evidence>
<feature type="domain" description="Bacterial Ig-like" evidence="1">
    <location>
        <begin position="87"/>
        <end position="179"/>
    </location>
</feature>
<dbReference type="InterPro" id="IPR013783">
    <property type="entry name" value="Ig-like_fold"/>
</dbReference>
<dbReference type="Pfam" id="PF19077">
    <property type="entry name" value="Big_13"/>
    <property type="match status" value="1"/>
</dbReference>
<gene>
    <name evidence="2" type="primary">siiEA_2</name>
    <name evidence="2" type="ORF">NCTC7922_06091</name>
</gene>
<dbReference type="EMBL" id="UGFC01000006">
    <property type="protein sequence ID" value="STM20131.1"/>
    <property type="molecule type" value="Genomic_DNA"/>
</dbReference>
<dbReference type="InterPro" id="IPR044016">
    <property type="entry name" value="Big_13"/>
</dbReference>
<protein>
    <submittedName>
        <fullName evidence="2">Adhesin for cattle intestine colonization</fullName>
    </submittedName>
</protein>
<organism evidence="2 3">
    <name type="scientific">Escherichia coli</name>
    <dbReference type="NCBI Taxonomy" id="562"/>
    <lineage>
        <taxon>Bacteria</taxon>
        <taxon>Pseudomonadati</taxon>
        <taxon>Pseudomonadota</taxon>
        <taxon>Gammaproteobacteria</taxon>
        <taxon>Enterobacterales</taxon>
        <taxon>Enterobacteriaceae</taxon>
        <taxon>Escherichia</taxon>
    </lineage>
</organism>
<reference evidence="2 3" key="1">
    <citation type="submission" date="2018-06" db="EMBL/GenBank/DDBJ databases">
        <authorList>
            <consortium name="Pathogen Informatics"/>
            <person name="Doyle S."/>
        </authorList>
    </citation>
    <scope>NUCLEOTIDE SEQUENCE [LARGE SCALE GENOMIC DNA]</scope>
    <source>
        <strain evidence="2 3">NCTC7922</strain>
    </source>
</reference>
<evidence type="ECO:0000259" key="1">
    <source>
        <dbReference type="Pfam" id="PF19077"/>
    </source>
</evidence>
<dbReference type="SUPFAM" id="SSF110296">
    <property type="entry name" value="Oligoxyloglucan reducing end-specific cellobiohydrolase"/>
    <property type="match status" value="1"/>
</dbReference>
<evidence type="ECO:0000313" key="3">
    <source>
        <dbReference type="Proteomes" id="UP000254174"/>
    </source>
</evidence>
<sequence>MRGVLGAALGANEFAQISTDNGATWVNVTLAADGLNWSYVDGRTLTNGTTTWQVRGGDLAGNVGATSSQSAQIDTVNPAQVLTIASISTDTGSSATDFITSDTTLTLTGSLGAGLASGEVAQISLDGGATWTTLTTNGTQWTYTDSRTLTDGSYVYQVRVLDLAGNITASSDFVLTVDTSIPTTLAQITSQTTRDTTPIISGVITAALASGQYVEVVINGKTYTSEPGGAVVVDPAHNTWYVQLPDTDALTVSATAYTVTAQVKSSAGNGNNANISNGTVTVNAAIDYTPTWTTVSKTTAWGLTYGLDSHGMWTVLANQQVMQSTDPLTWSKTALTLYQSGNNYATSSIADYDRNGTGDLFITRDDYGTGISTALPITATAPFPALFRSPSAP</sequence>
<accession>A0A377DGL7</accession>